<name>A0A7W7L294_9MICC</name>
<proteinExistence type="predicted"/>
<organism evidence="5 6">
    <name type="scientific">Micrococcus flavus</name>
    <dbReference type="NCBI Taxonomy" id="384602"/>
    <lineage>
        <taxon>Bacteria</taxon>
        <taxon>Bacillati</taxon>
        <taxon>Actinomycetota</taxon>
        <taxon>Actinomycetes</taxon>
        <taxon>Micrococcales</taxon>
        <taxon>Micrococcaceae</taxon>
        <taxon>Micrococcus</taxon>
    </lineage>
</organism>
<protein>
    <recommendedName>
        <fullName evidence="4">Putative zinc-finger domain-containing protein</fullName>
    </recommendedName>
</protein>
<reference evidence="5 6" key="1">
    <citation type="submission" date="2020-08" db="EMBL/GenBank/DDBJ databases">
        <title>Sequencing the genomes of 1000 actinobacteria strains.</title>
        <authorList>
            <person name="Klenk H.-P."/>
        </authorList>
    </citation>
    <scope>NUCLEOTIDE SEQUENCE [LARGE SCALE GENOMIC DNA]</scope>
    <source>
        <strain evidence="5 6">DSM 19079</strain>
    </source>
</reference>
<keyword evidence="3" id="KW-0472">Membrane</keyword>
<evidence type="ECO:0000256" key="3">
    <source>
        <dbReference type="SAM" id="Phobius"/>
    </source>
</evidence>
<comment type="caution">
    <text evidence="5">The sequence shown here is derived from an EMBL/GenBank/DDBJ whole genome shotgun (WGS) entry which is preliminary data.</text>
</comment>
<evidence type="ECO:0000313" key="6">
    <source>
        <dbReference type="Proteomes" id="UP000560081"/>
    </source>
</evidence>
<evidence type="ECO:0000259" key="4">
    <source>
        <dbReference type="Pfam" id="PF13490"/>
    </source>
</evidence>
<evidence type="ECO:0000256" key="2">
    <source>
        <dbReference type="ARBA" id="ARBA00023163"/>
    </source>
</evidence>
<keyword evidence="1" id="KW-0805">Transcription regulation</keyword>
<keyword evidence="3" id="KW-1133">Transmembrane helix</keyword>
<feature type="transmembrane region" description="Helical" evidence="3">
    <location>
        <begin position="73"/>
        <end position="94"/>
    </location>
</feature>
<dbReference type="EMBL" id="JACHMC010000001">
    <property type="protein sequence ID" value="MBB4882330.1"/>
    <property type="molecule type" value="Genomic_DNA"/>
</dbReference>
<dbReference type="Proteomes" id="UP000560081">
    <property type="component" value="Unassembled WGS sequence"/>
</dbReference>
<keyword evidence="3" id="KW-0812">Transmembrane</keyword>
<evidence type="ECO:0000256" key="1">
    <source>
        <dbReference type="ARBA" id="ARBA00023015"/>
    </source>
</evidence>
<dbReference type="AlphaFoldDB" id="A0A7W7L294"/>
<keyword evidence="2" id="KW-0804">Transcription</keyword>
<keyword evidence="6" id="KW-1185">Reference proteome</keyword>
<feature type="domain" description="Putative zinc-finger" evidence="4">
    <location>
        <begin position="4"/>
        <end position="37"/>
    </location>
</feature>
<evidence type="ECO:0000313" key="5">
    <source>
        <dbReference type="EMBL" id="MBB4882330.1"/>
    </source>
</evidence>
<dbReference type="InterPro" id="IPR027383">
    <property type="entry name" value="Znf_put"/>
</dbReference>
<dbReference type="Gene3D" id="1.10.10.1320">
    <property type="entry name" value="Anti-sigma factor, zinc-finger domain"/>
    <property type="match status" value="1"/>
</dbReference>
<dbReference type="Pfam" id="PF13490">
    <property type="entry name" value="zf-HC2"/>
    <property type="match status" value="1"/>
</dbReference>
<gene>
    <name evidence="5" type="ORF">BJ976_000681</name>
</gene>
<dbReference type="RefSeq" id="WP_167736933.1">
    <property type="nucleotide sequence ID" value="NZ_BMLA01000005.1"/>
</dbReference>
<dbReference type="InterPro" id="IPR041916">
    <property type="entry name" value="Anti_sigma_zinc_sf"/>
</dbReference>
<sequence length="286" mass="30496">MGHRQCVSRLDAHLEGALPRRLDRRVEHHLRRCPECRAVADQRARVLLAARSIHSRPAATAAVMRPRGVSGRLVVSVLVLTLLVGGLLAALWLVGAPDQGRQAADGPAGAGLEVSPAAAGEVEDAVEHVEWLRAHGWTAPALYAAGLRPLSVDAAREGETARVSVAWGRGEPLVSVRECRGGQDRMRTACAERGAVGLGPERTLPVGVAYRITEGTDRRWTALLTTPEAAYRVDADVPRGQAEALLTQVVVAERSGLAEPPHEDVLGERLERGLERLLGEAGGPTD</sequence>
<accession>A0A7W7L294</accession>